<dbReference type="GO" id="GO:0005737">
    <property type="term" value="C:cytoplasm"/>
    <property type="evidence" value="ECO:0007669"/>
    <property type="project" value="UniProtKB-SubCell"/>
</dbReference>
<dbReference type="HAMAP" id="MF_00423">
    <property type="entry name" value="SelA"/>
    <property type="match status" value="1"/>
</dbReference>
<reference evidence="10 11" key="1">
    <citation type="submission" date="2016-10" db="EMBL/GenBank/DDBJ databases">
        <title>Draft genome sequences of four alkaliphilic bacteria belonging to the Anaerobacillus genus.</title>
        <authorList>
            <person name="Bassil N.M."/>
            <person name="Lloyd J.R."/>
        </authorList>
    </citation>
    <scope>NUCLEOTIDE SEQUENCE [LARGE SCALE GENOMIC DNA]</scope>
    <source>
        <strain evidence="10 11">DSM 22531</strain>
    </source>
</reference>
<dbReference type="RefSeq" id="WP_071390475.1">
    <property type="nucleotide sequence ID" value="NZ_MLQS01000023.1"/>
</dbReference>
<keyword evidence="6 8" id="KW-0711">Selenium</keyword>
<dbReference type="InterPro" id="IPR018319">
    <property type="entry name" value="SelA-like"/>
</dbReference>
<dbReference type="EC" id="2.9.1.1" evidence="8"/>
<dbReference type="InterPro" id="IPR015424">
    <property type="entry name" value="PyrdxlP-dep_Trfase"/>
</dbReference>
<dbReference type="Pfam" id="PF03841">
    <property type="entry name" value="SelA"/>
    <property type="match status" value="1"/>
</dbReference>
<dbReference type="GO" id="GO:0004125">
    <property type="term" value="F:L-seryl-tRNA(Sec) selenium transferase activity"/>
    <property type="evidence" value="ECO:0007669"/>
    <property type="project" value="UniProtKB-UniRule"/>
</dbReference>
<dbReference type="Gene3D" id="3.90.1150.180">
    <property type="match status" value="1"/>
</dbReference>
<organism evidence="10 11">
    <name type="scientific">Anaerobacillus alkalidiazotrophicus</name>
    <dbReference type="NCBI Taxonomy" id="472963"/>
    <lineage>
        <taxon>Bacteria</taxon>
        <taxon>Bacillati</taxon>
        <taxon>Bacillota</taxon>
        <taxon>Bacilli</taxon>
        <taxon>Bacillales</taxon>
        <taxon>Bacillaceae</taxon>
        <taxon>Anaerobacillus</taxon>
    </lineage>
</organism>
<dbReference type="InterPro" id="IPR015421">
    <property type="entry name" value="PyrdxlP-dep_Trfase_major"/>
</dbReference>
<dbReference type="InterPro" id="IPR004534">
    <property type="entry name" value="SelA_trans"/>
</dbReference>
<sequence length="473" mass="52870">MIGYLREIPAIHTLKNDERFFQYSVQYDLSESELTQLVQKEIDKLRSEILDQQNSISSNPTKQLFTDLLFKRLLVRIKKHEPFYLRRVINATGTILHTNLGRAKLSEIAIEKVVETAKNYSNLEFNIEEGKRGSRHDIIDECIKRITGAEAAMVVNNNAAAVYLILRALAKDKEVIVSRGQLVEIGGSFRVSSIMEESGAKLVEVGTTNKTHLYDYETAISEETAMVLKVHTSNFKTFGFTASVETDELANLKKKHDGLIFYEDLGSGALYDFQKHGIGDEPVVSKVLNMGVDVVSFSGDKLLGGPQAGIIAGKKEIIQKLKKHQLARVLRVDKMTLAALEGTLKSYEHNTAQKDVPTVRDILASATEIERKVQSFYEELQSRCSIYSCDIADETSQIGGGTMPTEEIVTKAVAISTHLSTANELSERLRLHKPAVVTRRKADKVLLDFRTISEEEALLIVEALENIEKKLRG</sequence>
<evidence type="ECO:0000313" key="11">
    <source>
        <dbReference type="Proteomes" id="UP000180057"/>
    </source>
</evidence>
<keyword evidence="3 8" id="KW-0808">Transferase</keyword>
<evidence type="ECO:0000256" key="6">
    <source>
        <dbReference type="ARBA" id="ARBA00023266"/>
    </source>
</evidence>
<name>A0A1S2M395_9BACI</name>
<evidence type="ECO:0000313" key="10">
    <source>
        <dbReference type="EMBL" id="OIJ19000.1"/>
    </source>
</evidence>
<dbReference type="SUPFAM" id="SSF53383">
    <property type="entry name" value="PLP-dependent transferases"/>
    <property type="match status" value="1"/>
</dbReference>
<comment type="cofactor">
    <cofactor evidence="1 8 9">
        <name>pyridoxal 5'-phosphate</name>
        <dbReference type="ChEBI" id="CHEBI:597326"/>
    </cofactor>
</comment>
<evidence type="ECO:0000256" key="3">
    <source>
        <dbReference type="ARBA" id="ARBA00022679"/>
    </source>
</evidence>
<dbReference type="GO" id="GO:0001514">
    <property type="term" value="P:selenocysteine incorporation"/>
    <property type="evidence" value="ECO:0007669"/>
    <property type="project" value="UniProtKB-UniRule"/>
</dbReference>
<comment type="similarity">
    <text evidence="7 8">Belongs to the SelA family.</text>
</comment>
<evidence type="ECO:0000256" key="7">
    <source>
        <dbReference type="ARBA" id="ARBA00044507"/>
    </source>
</evidence>
<comment type="catalytic activity">
    <reaction evidence="8">
        <text>L-seryl-tRNA(Sec) + selenophosphate + H(+) = L-selenocysteinyl-tRNA(Sec) + phosphate</text>
        <dbReference type="Rhea" id="RHEA:22728"/>
        <dbReference type="Rhea" id="RHEA-COMP:9742"/>
        <dbReference type="Rhea" id="RHEA-COMP:9743"/>
        <dbReference type="ChEBI" id="CHEBI:15378"/>
        <dbReference type="ChEBI" id="CHEBI:16144"/>
        <dbReference type="ChEBI" id="CHEBI:43474"/>
        <dbReference type="ChEBI" id="CHEBI:78533"/>
        <dbReference type="ChEBI" id="CHEBI:78573"/>
        <dbReference type="EC" id="2.9.1.1"/>
    </reaction>
</comment>
<evidence type="ECO:0000256" key="5">
    <source>
        <dbReference type="ARBA" id="ARBA00022917"/>
    </source>
</evidence>
<comment type="function">
    <text evidence="8">Converts seryl-tRNA(Sec) to selenocysteinyl-tRNA(Sec) required for selenoprotein biosynthesis.</text>
</comment>
<dbReference type="PANTHER" id="PTHR32328:SF0">
    <property type="entry name" value="L-SERYL-TRNA(SEC) SELENIUM TRANSFERASE"/>
    <property type="match status" value="1"/>
</dbReference>
<dbReference type="STRING" id="472963.BKP45_14855"/>
<gene>
    <name evidence="8" type="primary">selA</name>
    <name evidence="10" type="ORF">BKP45_14855</name>
</gene>
<evidence type="ECO:0000256" key="4">
    <source>
        <dbReference type="ARBA" id="ARBA00022898"/>
    </source>
</evidence>
<protein>
    <recommendedName>
        <fullName evidence="8">L-seryl-tRNA(Sec) selenium transferase</fullName>
        <ecNumber evidence="8">2.9.1.1</ecNumber>
    </recommendedName>
    <alternativeName>
        <fullName evidence="8">Selenocysteine synthase</fullName>
        <shortName evidence="8">Sec synthase</shortName>
    </alternativeName>
    <alternativeName>
        <fullName evidence="8">Selenocysteinyl-tRNA(Sec) synthase</fullName>
    </alternativeName>
</protein>
<evidence type="ECO:0000256" key="1">
    <source>
        <dbReference type="ARBA" id="ARBA00001933"/>
    </source>
</evidence>
<dbReference type="EMBL" id="MLQS01000023">
    <property type="protein sequence ID" value="OIJ19000.1"/>
    <property type="molecule type" value="Genomic_DNA"/>
</dbReference>
<evidence type="ECO:0000256" key="9">
    <source>
        <dbReference type="PIRSR" id="PIRSR618319-50"/>
    </source>
</evidence>
<dbReference type="NCBIfam" id="TIGR00474">
    <property type="entry name" value="selA"/>
    <property type="match status" value="1"/>
</dbReference>
<dbReference type="OrthoDB" id="9787096at2"/>
<comment type="subcellular location">
    <subcellularLocation>
        <location evidence="8">Cytoplasm</location>
    </subcellularLocation>
</comment>
<keyword evidence="11" id="KW-1185">Reference proteome</keyword>
<proteinExistence type="inferred from homology"/>
<evidence type="ECO:0000256" key="8">
    <source>
        <dbReference type="HAMAP-Rule" id="MF_00423"/>
    </source>
</evidence>
<dbReference type="AlphaFoldDB" id="A0A1S2M395"/>
<keyword evidence="5 8" id="KW-0648">Protein biosynthesis</keyword>
<evidence type="ECO:0000256" key="2">
    <source>
        <dbReference type="ARBA" id="ARBA00022490"/>
    </source>
</evidence>
<dbReference type="GO" id="GO:0001717">
    <property type="term" value="P:conversion of seryl-tRNAsec to selenocys-tRNAsec"/>
    <property type="evidence" value="ECO:0007669"/>
    <property type="project" value="UniProtKB-UniRule"/>
</dbReference>
<feature type="modified residue" description="N6-(pyridoxal phosphate)lysine" evidence="8 9">
    <location>
        <position position="301"/>
    </location>
</feature>
<dbReference type="PANTHER" id="PTHR32328">
    <property type="entry name" value="L-SERYL-TRNA(SEC) SELENIUM TRANSFERASE"/>
    <property type="match status" value="1"/>
</dbReference>
<accession>A0A1S2M395</accession>
<dbReference type="Proteomes" id="UP000180057">
    <property type="component" value="Unassembled WGS sequence"/>
</dbReference>
<comment type="pathway">
    <text evidence="8">Aminoacyl-tRNA biosynthesis; selenocysteinyl-tRNA(Sec) biosynthesis; selenocysteinyl-tRNA(Sec) from L-seryl-tRNA(Sec) (bacterial route): step 1/1.</text>
</comment>
<dbReference type="Gene3D" id="3.40.640.10">
    <property type="entry name" value="Type I PLP-dependent aspartate aminotransferase-like (Major domain)"/>
    <property type="match status" value="1"/>
</dbReference>
<keyword evidence="4 8" id="KW-0663">Pyridoxal phosphate</keyword>
<dbReference type="UniPathway" id="UPA00906">
    <property type="reaction ID" value="UER00896"/>
</dbReference>
<comment type="caution">
    <text evidence="10">The sequence shown here is derived from an EMBL/GenBank/DDBJ whole genome shotgun (WGS) entry which is preliminary data.</text>
</comment>
<keyword evidence="2 8" id="KW-0963">Cytoplasm</keyword>